<evidence type="ECO:0000313" key="2">
    <source>
        <dbReference type="Proteomes" id="UP001144437"/>
    </source>
</evidence>
<keyword evidence="2" id="KW-1185">Reference proteome</keyword>
<dbReference type="HAMAP" id="MF_04010">
    <property type="entry name" value="HSV_HEPA"/>
    <property type="match status" value="1"/>
</dbReference>
<keyword evidence="1" id="KW-0067">ATP-binding</keyword>
<evidence type="ECO:0000313" key="1">
    <source>
        <dbReference type="EMBL" id="QEG54047.1"/>
    </source>
</evidence>
<dbReference type="RefSeq" id="YP_010801608.1">
    <property type="nucleotide sequence ID" value="NC_076966.1"/>
</dbReference>
<dbReference type="EMBL" id="MK360902">
    <property type="protein sequence ID" value="QEG54047.1"/>
    <property type="molecule type" value="Genomic_DNA"/>
</dbReference>
<keyword evidence="1" id="KW-0378">Hydrolase</keyword>
<name>A0A5B9RBQ6_9ALPH</name>
<organism evidence="1 2">
    <name type="scientific">Cacatuid alphaherpesvirus 2</name>
    <dbReference type="NCBI Taxonomy" id="2604840"/>
    <lineage>
        <taxon>Viruses</taxon>
        <taxon>Duplodnaviria</taxon>
        <taxon>Heunggongvirae</taxon>
        <taxon>Peploviricota</taxon>
        <taxon>Herviviricetes</taxon>
        <taxon>Herpesvirales</taxon>
        <taxon>Orthoherpesviridae</taxon>
        <taxon>Alphaherpesvirinae</taxon>
        <taxon>Iltovirus</taxon>
        <taxon>Iltovirus cacatuidalpha2</taxon>
    </lineage>
</organism>
<keyword evidence="1" id="KW-0547">Nucleotide-binding</keyword>
<sequence>MATNVSENIRRIGHIWSISLYAVDVKREELDTSKPYVWALFELAIYDYEQKSNDVIYTSVEFSNEYLTEAQWPFPSLSKAQVYECAQAIERVFIAIKTPSSSMNLGAILAPSVAHQRLLKVFTGRLLYSVRTKLALPGYYEPSEFFISRKKGILTSATRLQALAICEPTRPSFVGLNASVFFDSESIANAVNDKYDGDPRSLGLERLKAIARGKLNPVKKEIEWLWPETTSRENAQKFVLTPEVVIQGPSWSSGHSYRVASVMAQNFETVMVSEESFSFAALFLAHLELYREFYLKPEATGRNLLRIPIFIAHFPMLSESVETKHSNLWAARQKHVKSNYFYMPGFPCFDCILISASSESRNVAEDACKSARVLENLWPAYGIRAVHMLDRRTPPSDGTLCPFPSQDMLRSIDRFPAGTIYNTIGTPMIFTNCRMARFDFSAFYPCLYAAGSGWENCGLRKLIYSRLQRDSWTSRLKPALVAMFGGLKYVDANGYQFVIGAANIIAKNIEKTANALGFGIAVYVKDGFWGAFDPSSKTTVEQLREACEKTANETLRCLTTTEQQIRDNSSKWIDLRLRTEGEYTDGLFLGTNKYWLYNSKTEDFFVCGVAGGVGEVGLSNETRNTLTNILKKITVSAKSIEDIQLITRTKLDEWIYVAFEHRGKIDFWSEQTPGNSDFLVPEEIRSRVVGKLEMADACLGGETKFLFIPKAHQDTRCARNHGVSAAFPISLVDEVFCLKIHYEAHLKFRLEGILDWVKNYAWLRFRNDQPMPLEADEASSYDYIAGQICYSYEDVGFLFT</sequence>
<dbReference type="InterPro" id="IPR004996">
    <property type="entry name" value="HSV_HEPA"/>
</dbReference>
<reference evidence="1" key="1">
    <citation type="journal article" date="2019" name="Vet. Microbiol.">
        <title>Disease surveillance in wild Victorian cacatuids reveals co-infection with multiple agents and detection of novel avian viruses.</title>
        <authorList>
            <person name="Sutherland M."/>
            <person name="Sarker S."/>
            <person name="Vaz P.K."/>
            <person name="Legione A.R."/>
            <person name="Devlin J.M."/>
            <person name="Macwhirter P.L."/>
            <person name="Whiteley P.L."/>
            <person name="Raidal S.R."/>
        </authorList>
    </citation>
    <scope>NUCLEOTIDE SEQUENCE</scope>
    <source>
        <strain evidence="1">97-0001</strain>
    </source>
</reference>
<protein>
    <submittedName>
        <fullName evidence="1">DNA helicase/primase complex-associated protein</fullName>
    </submittedName>
</protein>
<accession>A0A5B9RBQ6</accession>
<dbReference type="KEGG" id="vg:80540319"/>
<dbReference type="GO" id="GO:0004386">
    <property type="term" value="F:helicase activity"/>
    <property type="evidence" value="ECO:0007669"/>
    <property type="project" value="UniProtKB-KW"/>
</dbReference>
<dbReference type="GeneID" id="80540319"/>
<dbReference type="Proteomes" id="UP001144437">
    <property type="component" value="Segment"/>
</dbReference>
<proteinExistence type="inferred from homology"/>
<keyword evidence="1" id="KW-0347">Helicase</keyword>
<dbReference type="GO" id="GO:0019079">
    <property type="term" value="P:viral genome replication"/>
    <property type="evidence" value="ECO:0007669"/>
    <property type="project" value="InterPro"/>
</dbReference>